<evidence type="ECO:0000256" key="1">
    <source>
        <dbReference type="ARBA" id="ARBA00022723"/>
    </source>
</evidence>
<organism evidence="8 9">
    <name type="scientific">Romanomermis culicivorax</name>
    <name type="common">Nematode worm</name>
    <dbReference type="NCBI Taxonomy" id="13658"/>
    <lineage>
        <taxon>Eukaryota</taxon>
        <taxon>Metazoa</taxon>
        <taxon>Ecdysozoa</taxon>
        <taxon>Nematoda</taxon>
        <taxon>Enoplea</taxon>
        <taxon>Dorylaimia</taxon>
        <taxon>Mermithida</taxon>
        <taxon>Mermithoidea</taxon>
        <taxon>Mermithidae</taxon>
        <taxon>Romanomermis</taxon>
    </lineage>
</organism>
<dbReference type="InterPro" id="IPR003649">
    <property type="entry name" value="Bbox_C"/>
</dbReference>
<evidence type="ECO:0000256" key="2">
    <source>
        <dbReference type="ARBA" id="ARBA00022771"/>
    </source>
</evidence>
<evidence type="ECO:0000256" key="3">
    <source>
        <dbReference type="ARBA" id="ARBA00022833"/>
    </source>
</evidence>
<evidence type="ECO:0000259" key="7">
    <source>
        <dbReference type="PROSITE" id="PS50119"/>
    </source>
</evidence>
<evidence type="ECO:0000256" key="4">
    <source>
        <dbReference type="PROSITE-ProRule" id="PRU00024"/>
    </source>
</evidence>
<dbReference type="SUPFAM" id="SSF57845">
    <property type="entry name" value="B-box zinc-binding domain"/>
    <property type="match status" value="1"/>
</dbReference>
<dbReference type="PROSITE" id="PS00518">
    <property type="entry name" value="ZF_RING_1"/>
    <property type="match status" value="1"/>
</dbReference>
<protein>
    <submittedName>
        <fullName evidence="9">Uncharacterized protein</fullName>
    </submittedName>
</protein>
<keyword evidence="8" id="KW-1185">Reference proteome</keyword>
<feature type="compositionally biased region" description="Polar residues" evidence="5">
    <location>
        <begin position="561"/>
        <end position="580"/>
    </location>
</feature>
<evidence type="ECO:0000313" key="9">
    <source>
        <dbReference type="WBParaSite" id="nRc.2.0.1.t12590-RA"/>
    </source>
</evidence>
<feature type="region of interest" description="Disordered" evidence="5">
    <location>
        <begin position="318"/>
        <end position="338"/>
    </location>
</feature>
<dbReference type="PANTHER" id="PTHR25462:SF291">
    <property type="entry name" value="E3 UBIQUITIN-PROTEIN LIGASE TRIM45"/>
    <property type="match status" value="1"/>
</dbReference>
<accession>A0A915IEI0</accession>
<dbReference type="InterPro" id="IPR000315">
    <property type="entry name" value="Znf_B-box"/>
</dbReference>
<evidence type="ECO:0000256" key="5">
    <source>
        <dbReference type="SAM" id="MobiDB-lite"/>
    </source>
</evidence>
<dbReference type="AlphaFoldDB" id="A0A915IEI0"/>
<dbReference type="SUPFAM" id="SSF57850">
    <property type="entry name" value="RING/U-box"/>
    <property type="match status" value="1"/>
</dbReference>
<dbReference type="InterPro" id="IPR001841">
    <property type="entry name" value="Znf_RING"/>
</dbReference>
<dbReference type="PANTHER" id="PTHR25462">
    <property type="entry name" value="BONUS, ISOFORM C-RELATED"/>
    <property type="match status" value="1"/>
</dbReference>
<keyword evidence="1" id="KW-0479">Metal-binding</keyword>
<dbReference type="InterPro" id="IPR013083">
    <property type="entry name" value="Znf_RING/FYVE/PHD"/>
</dbReference>
<feature type="domain" description="B box-type" evidence="7">
    <location>
        <begin position="339"/>
        <end position="382"/>
    </location>
</feature>
<feature type="domain" description="RING-type" evidence="6">
    <location>
        <begin position="117"/>
        <end position="201"/>
    </location>
</feature>
<dbReference type="WBParaSite" id="nRc.2.0.1.t12590-RA">
    <property type="protein sequence ID" value="nRc.2.0.1.t12590-RA"/>
    <property type="gene ID" value="nRc.2.0.1.g12590"/>
</dbReference>
<dbReference type="CDD" id="cd20482">
    <property type="entry name" value="CC_brat-like"/>
    <property type="match status" value="1"/>
</dbReference>
<dbReference type="SMART" id="SM00502">
    <property type="entry name" value="BBC"/>
    <property type="match status" value="1"/>
</dbReference>
<dbReference type="SMART" id="SM00336">
    <property type="entry name" value="BBOX"/>
    <property type="match status" value="2"/>
</dbReference>
<keyword evidence="3" id="KW-0862">Zinc</keyword>
<reference evidence="9" key="1">
    <citation type="submission" date="2022-11" db="UniProtKB">
        <authorList>
            <consortium name="WormBaseParasite"/>
        </authorList>
    </citation>
    <scope>IDENTIFICATION</scope>
</reference>
<feature type="domain" description="B box-type" evidence="7">
    <location>
        <begin position="267"/>
        <end position="310"/>
    </location>
</feature>
<dbReference type="Proteomes" id="UP000887565">
    <property type="component" value="Unplaced"/>
</dbReference>
<dbReference type="InterPro" id="IPR017907">
    <property type="entry name" value="Znf_RING_CS"/>
</dbReference>
<dbReference type="Gene3D" id="3.30.40.10">
    <property type="entry name" value="Zinc/RING finger domain, C3HC4 (zinc finger)"/>
    <property type="match status" value="1"/>
</dbReference>
<dbReference type="Gene3D" id="3.30.160.60">
    <property type="entry name" value="Classic Zinc Finger"/>
    <property type="match status" value="1"/>
</dbReference>
<evidence type="ECO:0000259" key="6">
    <source>
        <dbReference type="PROSITE" id="PS50089"/>
    </source>
</evidence>
<keyword evidence="2 4" id="KW-0863">Zinc-finger</keyword>
<dbReference type="Pfam" id="PF00643">
    <property type="entry name" value="zf-B_box"/>
    <property type="match status" value="1"/>
</dbReference>
<dbReference type="GO" id="GO:0061630">
    <property type="term" value="F:ubiquitin protein ligase activity"/>
    <property type="evidence" value="ECO:0007669"/>
    <property type="project" value="TreeGrafter"/>
</dbReference>
<dbReference type="PROSITE" id="PS50089">
    <property type="entry name" value="ZF_RING_2"/>
    <property type="match status" value="1"/>
</dbReference>
<evidence type="ECO:0000313" key="8">
    <source>
        <dbReference type="Proteomes" id="UP000887565"/>
    </source>
</evidence>
<dbReference type="Gene3D" id="4.10.830.40">
    <property type="match status" value="1"/>
</dbReference>
<dbReference type="InterPro" id="IPR047153">
    <property type="entry name" value="TRIM45/56/19-like"/>
</dbReference>
<name>A0A915IEI0_ROMCU</name>
<feature type="region of interest" description="Disordered" evidence="5">
    <location>
        <begin position="553"/>
        <end position="580"/>
    </location>
</feature>
<dbReference type="GO" id="GO:0008270">
    <property type="term" value="F:zinc ion binding"/>
    <property type="evidence" value="ECO:0007669"/>
    <property type="project" value="UniProtKB-KW"/>
</dbReference>
<dbReference type="PROSITE" id="PS50119">
    <property type="entry name" value="ZF_BBOX"/>
    <property type="match status" value="2"/>
</dbReference>
<sequence length="580" mass="64552">MFGAPCYHSTCREWIPLTDRSHKDPTEYHLKSAFGILDKKRASSFIKIHNMETISASTSPGGSAGSESSATAAAVLIADTRAATADDSLATDTTSTAATSVVGDLLAAAQLAPFIVCPLCGEHFQEPKNGLSNVFFSSEQKPSEQCWRFDVLACFHTFCKQCLEKIVDTNQTGVINGLLLSSSFTPLAATNRSSITCPTCRAETQLSSDQGVDSLLTDFPAQNLIYDEQKRHFSKMSTATTCAEKTPPLLENGRETPAANAVADYPCTGCKTKDSPAVARCVDCKNDLCANCVAAHKFMHCFDGHRLVDLTLEEASSAKRFTPPQPKSRQNSSPMTLPPGQTCCPQHKRESLLYFCFTCNTPVCKECANGEHPANQHHFEKIEDVGPSQMDYMQRLLDEARCKQQSLQQAFKAVDQTQQRLNVSFERTQMSIQETWTILQQVLDEQRHQVCRDLETAYTHKQATLNSIDRKLQQTVEKLSHTIDFAGRLLRFSTVEQIMLFKKLLESRLHSILNFNPDLQNLLQDYDQLEFVHNLQSTRLAIQNTFGFVRQGQLNEGRGPTKSQESQQQGFKNPTSSVYT</sequence>
<proteinExistence type="predicted"/>